<comment type="caution">
    <text evidence="1">The sequence shown here is derived from an EMBL/GenBank/DDBJ whole genome shotgun (WGS) entry which is preliminary data.</text>
</comment>
<sequence>MKSSLARGTEVSFAPSTRMARAPHYVCFPVATLLACKACIAGGCCQKTMEREERLLVRLNPDVLTDVISNLSEIQNKWVIETVEDSSITEYDVHKIIVLPNSPNSIELSDDRNVKDMWISQFLVRRHDSLLTPLACLCHSVREWNTCTTFNVSLDTLDLVFFPMLSTTHHYVVCYNLKMPSLDILDNKSSEGSYEQLEQLDKLRFEIVRRMIFTRINERRDAISSILDQEGNDAPN</sequence>
<dbReference type="Proteomes" id="UP001237642">
    <property type="component" value="Unassembled WGS sequence"/>
</dbReference>
<protein>
    <submittedName>
        <fullName evidence="1">Uncharacterized protein</fullName>
    </submittedName>
</protein>
<gene>
    <name evidence="1" type="ORF">POM88_044023</name>
</gene>
<dbReference type="EMBL" id="JAUIZM010000010">
    <property type="protein sequence ID" value="KAK1359549.1"/>
    <property type="molecule type" value="Genomic_DNA"/>
</dbReference>
<accession>A0AAD8H4H4</accession>
<reference evidence="1" key="1">
    <citation type="submission" date="2023-02" db="EMBL/GenBank/DDBJ databases">
        <title>Genome of toxic invasive species Heracleum sosnowskyi carries increased number of genes despite the absence of recent whole-genome duplications.</title>
        <authorList>
            <person name="Schelkunov M."/>
            <person name="Shtratnikova V."/>
            <person name="Makarenko M."/>
            <person name="Klepikova A."/>
            <person name="Omelchenko D."/>
            <person name="Novikova G."/>
            <person name="Obukhova E."/>
            <person name="Bogdanov V."/>
            <person name="Penin A."/>
            <person name="Logacheva M."/>
        </authorList>
    </citation>
    <scope>NUCLEOTIDE SEQUENCE</scope>
    <source>
        <strain evidence="1">Hsosn_3</strain>
        <tissue evidence="1">Leaf</tissue>
    </source>
</reference>
<evidence type="ECO:0000313" key="2">
    <source>
        <dbReference type="Proteomes" id="UP001237642"/>
    </source>
</evidence>
<evidence type="ECO:0000313" key="1">
    <source>
        <dbReference type="EMBL" id="KAK1359549.1"/>
    </source>
</evidence>
<dbReference type="AlphaFoldDB" id="A0AAD8H4H4"/>
<name>A0AAD8H4H4_9APIA</name>
<keyword evidence="2" id="KW-1185">Reference proteome</keyword>
<reference evidence="1" key="2">
    <citation type="submission" date="2023-05" db="EMBL/GenBank/DDBJ databases">
        <authorList>
            <person name="Schelkunov M.I."/>
        </authorList>
    </citation>
    <scope>NUCLEOTIDE SEQUENCE</scope>
    <source>
        <strain evidence="1">Hsosn_3</strain>
        <tissue evidence="1">Leaf</tissue>
    </source>
</reference>
<proteinExistence type="predicted"/>
<organism evidence="1 2">
    <name type="scientific">Heracleum sosnowskyi</name>
    <dbReference type="NCBI Taxonomy" id="360622"/>
    <lineage>
        <taxon>Eukaryota</taxon>
        <taxon>Viridiplantae</taxon>
        <taxon>Streptophyta</taxon>
        <taxon>Embryophyta</taxon>
        <taxon>Tracheophyta</taxon>
        <taxon>Spermatophyta</taxon>
        <taxon>Magnoliopsida</taxon>
        <taxon>eudicotyledons</taxon>
        <taxon>Gunneridae</taxon>
        <taxon>Pentapetalae</taxon>
        <taxon>asterids</taxon>
        <taxon>campanulids</taxon>
        <taxon>Apiales</taxon>
        <taxon>Apiaceae</taxon>
        <taxon>Apioideae</taxon>
        <taxon>apioid superclade</taxon>
        <taxon>Tordylieae</taxon>
        <taxon>Tordyliinae</taxon>
        <taxon>Heracleum</taxon>
    </lineage>
</organism>